<accession>A0A840TUR1</accession>
<reference evidence="1 2" key="1">
    <citation type="submission" date="2020-08" db="EMBL/GenBank/DDBJ databases">
        <title>Genomic Encyclopedia of Type Strains, Phase IV (KMG-IV): sequencing the most valuable type-strain genomes for metagenomic binning, comparative biology and taxonomic classification.</title>
        <authorList>
            <person name="Goeker M."/>
        </authorList>
    </citation>
    <scope>NUCLEOTIDE SEQUENCE [LARGE SCALE GENOMIC DNA]</scope>
    <source>
        <strain evidence="1 2">DSM 105074</strain>
    </source>
</reference>
<name>A0A840TUR1_9BACT</name>
<dbReference type="Pfam" id="PF10902">
    <property type="entry name" value="WYL_2"/>
    <property type="match status" value="1"/>
</dbReference>
<dbReference type="EMBL" id="JACHGF010000005">
    <property type="protein sequence ID" value="MBB5285312.1"/>
    <property type="molecule type" value="Genomic_DNA"/>
</dbReference>
<dbReference type="Proteomes" id="UP000557307">
    <property type="component" value="Unassembled WGS sequence"/>
</dbReference>
<comment type="caution">
    <text evidence="1">The sequence shown here is derived from an EMBL/GenBank/DDBJ whole genome shotgun (WGS) entry which is preliminary data.</text>
</comment>
<protein>
    <recommendedName>
        <fullName evidence="3">DUF2693 domain-containing protein</fullName>
    </recommendedName>
</protein>
<evidence type="ECO:0000313" key="2">
    <source>
        <dbReference type="Proteomes" id="UP000557307"/>
    </source>
</evidence>
<sequence length="110" mass="12577">MNKLTNQDRSQVFSTAWSVLPDCTNFAEALRKAWASYKLRKAMNEGIVAFVYRKKDGSFRPAAGTLQLDLLHTDYTPKSEREPQLSVLTYFDAQRMDWRSCKVANLLLAA</sequence>
<evidence type="ECO:0000313" key="1">
    <source>
        <dbReference type="EMBL" id="MBB5285312.1"/>
    </source>
</evidence>
<keyword evidence="2" id="KW-1185">Reference proteome</keyword>
<dbReference type="AlphaFoldDB" id="A0A840TUR1"/>
<dbReference type="RefSeq" id="WP_184175338.1">
    <property type="nucleotide sequence ID" value="NZ_JACHGF010000005.1"/>
</dbReference>
<organism evidence="1 2">
    <name type="scientific">Rhabdobacter roseus</name>
    <dbReference type="NCBI Taxonomy" id="1655419"/>
    <lineage>
        <taxon>Bacteria</taxon>
        <taxon>Pseudomonadati</taxon>
        <taxon>Bacteroidota</taxon>
        <taxon>Cytophagia</taxon>
        <taxon>Cytophagales</taxon>
        <taxon>Cytophagaceae</taxon>
        <taxon>Rhabdobacter</taxon>
    </lineage>
</organism>
<evidence type="ECO:0008006" key="3">
    <source>
        <dbReference type="Google" id="ProtNLM"/>
    </source>
</evidence>
<dbReference type="InterPro" id="IPR024401">
    <property type="entry name" value="WYL_prot"/>
</dbReference>
<proteinExistence type="predicted"/>
<gene>
    <name evidence="1" type="ORF">HNQ92_003469</name>
</gene>